<keyword evidence="4" id="KW-0808">Transferase</keyword>
<organism evidence="3 4">
    <name type="scientific">Nicotiana tabacum</name>
    <name type="common">Common tobacco</name>
    <dbReference type="NCBI Taxonomy" id="4097"/>
    <lineage>
        <taxon>Eukaryota</taxon>
        <taxon>Viridiplantae</taxon>
        <taxon>Streptophyta</taxon>
        <taxon>Embryophyta</taxon>
        <taxon>Tracheophyta</taxon>
        <taxon>Spermatophyta</taxon>
        <taxon>Magnoliopsida</taxon>
        <taxon>eudicotyledons</taxon>
        <taxon>Gunneridae</taxon>
        <taxon>Pentapetalae</taxon>
        <taxon>asterids</taxon>
        <taxon>lamiids</taxon>
        <taxon>Solanales</taxon>
        <taxon>Solanaceae</taxon>
        <taxon>Nicotianoideae</taxon>
        <taxon>Nicotianeae</taxon>
        <taxon>Nicotiana</taxon>
    </lineage>
</organism>
<evidence type="ECO:0000259" key="2">
    <source>
        <dbReference type="PROSITE" id="PS50812"/>
    </source>
</evidence>
<keyword evidence="3" id="KW-1185">Reference proteome</keyword>
<dbReference type="Pfam" id="PF00855">
    <property type="entry name" value="PWWP"/>
    <property type="match status" value="1"/>
</dbReference>
<protein>
    <submittedName>
        <fullName evidence="4">Serine/threonine-protein kinase ATM</fullName>
    </submittedName>
</protein>
<dbReference type="KEGG" id="nta:107813348"/>
<dbReference type="PANTHER" id="PTHR10688">
    <property type="entry name" value="PWWP DOMAIN-CONTAINING PROTEIN"/>
    <property type="match status" value="1"/>
</dbReference>
<dbReference type="SMART" id="SM00293">
    <property type="entry name" value="PWWP"/>
    <property type="match status" value="1"/>
</dbReference>
<proteinExistence type="predicted"/>
<sequence>METQNISETLEEGSVECKPFQNENLDGKTLEEVSALSRLSESCAGSELVTNISLSECYGGESVDVLKKLANGGDNVELEGVEFEQKVVDGRDKVCLEGVQSEKKLATVDDNNDLEGVDSEEKFADVDENNAGVDYEEKLVDGQGGAESEKKLANVDNYNDLEGVDLENNLGDVDDAIDLEALGLENEGVAFENLMEGETLEHETQALGSIIPETNKTKDGDVLGAEFNESLLNGGEEVDMIDAAETISNVHANGSPREIQFSGDGISLTVDVFGPLDGFYPVHNLDGQVLGDSGSDSMLSMKNDSPMAVNGNEAEVDASDNQEHNFAVGDLVWVKLKTDLWWPGMICDLSTSKDAGKCDHRGCFFVKYFGNTNSGLCQPFQLKPFLDYFEHMSRQNKSRSFYGAIEKALGEIGRRVKQKMTCSCFSKENQVAAQNLSKEKHSVFSASQFEPANLLNFIRLRALDLCSPGSIEFTVNESYLSAFNCSMGHKQLPVYKLRPTNNAKDISNGQLCCGDSVLKSCKSDSDDRKTTEVEISGSLESPRGMGSMISCSETANGSAGGKSEKGFESRERKKSKYLSYPYVNSWSRKNSLGQEEDETEDHEGVSLGGVKSSSIPSMVATPIGKCSNSLRKPRKSVNVNGICHNNVGFAAASSAEVLQELRLTALDCFSPSQSTSSIPIKEFYLSFRIFRNPELEVQMDEINEATLGCQETFKSPLGTNISDNQVKGHLPSSAFPKKRGRKKIEDINATSLIGSVETGTDSLEKGIVGRKKKKTATAAVVHHEIGVLGGLPDLNGNNAALSVENMQVIGPAPTQGKLEPKRRKRKKEELVSEIGVLGVLPDLNGQVTDPNLKGKDFAELSSVTIQDKPKRKRRRRTAKSAIGIPNPNGDHNTLLLNFGSGSSVPSKEYITATFSRFGSLVESKTKFLDDSTAQVVFVNDCDAIEALQNLQSRNPFGPALVSYRLRHVSTSNNTQTSHSLLPADVLKPPAALSGAVPSNGEGPDLVVIKQNLEAMTSMLEKAGDNISPEMRAKLENEVKGFLKKVSSMVGSSSS</sequence>
<feature type="region of interest" description="Disordered" evidence="1">
    <location>
        <begin position="1"/>
        <end position="21"/>
    </location>
</feature>
<feature type="domain" description="PWWP" evidence="2">
    <location>
        <begin position="328"/>
        <end position="371"/>
    </location>
</feature>
<dbReference type="OMA" id="NVNGICH"/>
<dbReference type="Proteomes" id="UP000790787">
    <property type="component" value="Chromosome 22"/>
</dbReference>
<dbReference type="RefSeq" id="XP_016494093.1">
    <property type="nucleotide sequence ID" value="XM_016638607.1"/>
</dbReference>
<evidence type="ECO:0000313" key="4">
    <source>
        <dbReference type="RefSeq" id="XP_016494093.1"/>
    </source>
</evidence>
<reference evidence="3" key="1">
    <citation type="journal article" date="2014" name="Nat. Commun.">
        <title>The tobacco genome sequence and its comparison with those of tomato and potato.</title>
        <authorList>
            <person name="Sierro N."/>
            <person name="Battey J.N."/>
            <person name="Ouadi S."/>
            <person name="Bakaher N."/>
            <person name="Bovet L."/>
            <person name="Willig A."/>
            <person name="Goepfert S."/>
            <person name="Peitsch M.C."/>
            <person name="Ivanov N.V."/>
        </authorList>
    </citation>
    <scope>NUCLEOTIDE SEQUENCE [LARGE SCALE GENOMIC DNA]</scope>
</reference>
<dbReference type="STRING" id="4097.A0A1S4BZ34"/>
<feature type="region of interest" description="Disordered" evidence="1">
    <location>
        <begin position="591"/>
        <end position="611"/>
    </location>
</feature>
<feature type="region of interest" description="Disordered" evidence="1">
    <location>
        <begin position="529"/>
        <end position="570"/>
    </location>
</feature>
<accession>A0A1S4BZ34</accession>
<dbReference type="PANTHER" id="PTHR10688:SF6">
    <property type="entry name" value="SERINE_THREONINE-KINASE ATM"/>
    <property type="match status" value="1"/>
</dbReference>
<dbReference type="InterPro" id="IPR052657">
    <property type="entry name" value="PDP_family_Arabidopsis"/>
</dbReference>
<dbReference type="RefSeq" id="XP_016494093.1">
    <property type="nucleotide sequence ID" value="XM_016638607.2"/>
</dbReference>
<dbReference type="Gene3D" id="2.30.30.140">
    <property type="match status" value="1"/>
</dbReference>
<evidence type="ECO:0000313" key="3">
    <source>
        <dbReference type="Proteomes" id="UP000790787"/>
    </source>
</evidence>
<dbReference type="SUPFAM" id="SSF63748">
    <property type="entry name" value="Tudor/PWWP/MBT"/>
    <property type="match status" value="1"/>
</dbReference>
<dbReference type="AlphaFoldDB" id="A0A1S4BZ34"/>
<feature type="region of interest" description="Disordered" evidence="1">
    <location>
        <begin position="866"/>
        <end position="886"/>
    </location>
</feature>
<dbReference type="PROSITE" id="PS50812">
    <property type="entry name" value="PWWP"/>
    <property type="match status" value="1"/>
</dbReference>
<reference evidence="4" key="2">
    <citation type="submission" date="2025-08" db="UniProtKB">
        <authorList>
            <consortium name="RefSeq"/>
        </authorList>
    </citation>
    <scope>IDENTIFICATION</scope>
    <source>
        <tissue evidence="4">Leaf</tissue>
    </source>
</reference>
<name>A0A1S4BZ34_TOBAC</name>
<feature type="compositionally biased region" description="Basic residues" evidence="1">
    <location>
        <begin position="869"/>
        <end position="878"/>
    </location>
</feature>
<evidence type="ECO:0000256" key="1">
    <source>
        <dbReference type="SAM" id="MobiDB-lite"/>
    </source>
</evidence>
<dbReference type="CDD" id="cd05162">
    <property type="entry name" value="PWWP"/>
    <property type="match status" value="1"/>
</dbReference>
<dbReference type="GeneID" id="107813348"/>
<keyword evidence="4" id="KW-0418">Kinase</keyword>
<dbReference type="InterPro" id="IPR000313">
    <property type="entry name" value="PWWP_dom"/>
</dbReference>
<dbReference type="OrthoDB" id="21615at2759"/>
<gene>
    <name evidence="4" type="primary">LOC107813348</name>
</gene>
<dbReference type="PaxDb" id="4097-A0A1S4BZ34"/>